<reference evidence="7 8" key="1">
    <citation type="journal article" date="2020" name="Mol. Plant">
        <title>The Chromosome-Based Rubber Tree Genome Provides New Insights into Spurge Genome Evolution and Rubber Biosynthesis.</title>
        <authorList>
            <person name="Liu J."/>
            <person name="Shi C."/>
            <person name="Shi C.C."/>
            <person name="Li W."/>
            <person name="Zhang Q.J."/>
            <person name="Zhang Y."/>
            <person name="Li K."/>
            <person name="Lu H.F."/>
            <person name="Shi C."/>
            <person name="Zhu S.T."/>
            <person name="Xiao Z.Y."/>
            <person name="Nan H."/>
            <person name="Yue Y."/>
            <person name="Zhu X.G."/>
            <person name="Wu Y."/>
            <person name="Hong X.N."/>
            <person name="Fan G.Y."/>
            <person name="Tong Y."/>
            <person name="Zhang D."/>
            <person name="Mao C.L."/>
            <person name="Liu Y.L."/>
            <person name="Hao S.J."/>
            <person name="Liu W.Q."/>
            <person name="Lv M.Q."/>
            <person name="Zhang H.B."/>
            <person name="Liu Y."/>
            <person name="Hu-Tang G.R."/>
            <person name="Wang J.P."/>
            <person name="Wang J.H."/>
            <person name="Sun Y.H."/>
            <person name="Ni S.B."/>
            <person name="Chen W.B."/>
            <person name="Zhang X.C."/>
            <person name="Jiao Y.N."/>
            <person name="Eichler E.E."/>
            <person name="Li G.H."/>
            <person name="Liu X."/>
            <person name="Gao L.Z."/>
        </authorList>
    </citation>
    <scope>NUCLEOTIDE SEQUENCE [LARGE SCALE GENOMIC DNA]</scope>
    <source>
        <strain evidence="8">cv. GT1</strain>
        <tissue evidence="7">Leaf</tissue>
    </source>
</reference>
<dbReference type="GO" id="GO:0016020">
    <property type="term" value="C:membrane"/>
    <property type="evidence" value="ECO:0007669"/>
    <property type="project" value="UniProtKB-SubCell"/>
</dbReference>
<comment type="caution">
    <text evidence="7">The sequence shown here is derived from an EMBL/GenBank/DDBJ whole genome shotgun (WGS) entry which is preliminary data.</text>
</comment>
<evidence type="ECO:0000259" key="6">
    <source>
        <dbReference type="PROSITE" id="PS51485"/>
    </source>
</evidence>
<dbReference type="Pfam" id="PF00069">
    <property type="entry name" value="Pkinase"/>
    <property type="match status" value="1"/>
</dbReference>
<accession>A0A6A6L831</accession>
<dbReference type="PANTHER" id="PTHR47985">
    <property type="entry name" value="OS07G0668900 PROTEIN"/>
    <property type="match status" value="1"/>
</dbReference>
<dbReference type="InterPro" id="IPR041844">
    <property type="entry name" value="Plantacyanin"/>
</dbReference>
<proteinExistence type="predicted"/>
<dbReference type="InterPro" id="IPR000719">
    <property type="entry name" value="Prot_kinase_dom"/>
</dbReference>
<dbReference type="Proteomes" id="UP000467840">
    <property type="component" value="Chromosome 7"/>
</dbReference>
<dbReference type="Gene3D" id="2.60.40.420">
    <property type="entry name" value="Cupredoxins - blue copper proteins"/>
    <property type="match status" value="1"/>
</dbReference>
<dbReference type="SUPFAM" id="SSF56112">
    <property type="entry name" value="Protein kinase-like (PK-like)"/>
    <property type="match status" value="1"/>
</dbReference>
<dbReference type="AlphaFoldDB" id="A0A6A6L831"/>
<keyword evidence="2" id="KW-0418">Kinase</keyword>
<gene>
    <name evidence="7" type="ORF">GH714_037984</name>
</gene>
<dbReference type="InterPro" id="IPR008972">
    <property type="entry name" value="Cupredoxin"/>
</dbReference>
<dbReference type="InterPro" id="IPR003245">
    <property type="entry name" value="Phytocyanin_dom"/>
</dbReference>
<dbReference type="SUPFAM" id="SSF49503">
    <property type="entry name" value="Cupredoxins"/>
    <property type="match status" value="1"/>
</dbReference>
<evidence type="ECO:0000313" key="7">
    <source>
        <dbReference type="EMBL" id="KAF2296438.1"/>
    </source>
</evidence>
<feature type="signal peptide" evidence="5">
    <location>
        <begin position="1"/>
        <end position="29"/>
    </location>
</feature>
<dbReference type="Pfam" id="PF02298">
    <property type="entry name" value="Cu_bind_like"/>
    <property type="match status" value="1"/>
</dbReference>
<evidence type="ECO:0000256" key="2">
    <source>
        <dbReference type="ARBA" id="ARBA00022527"/>
    </source>
</evidence>
<dbReference type="GO" id="GO:0004674">
    <property type="term" value="F:protein serine/threonine kinase activity"/>
    <property type="evidence" value="ECO:0007669"/>
    <property type="project" value="UniProtKB-KW"/>
</dbReference>
<feature type="chain" id="PRO_5025571858" description="Phytocyanin domain-containing protein" evidence="5">
    <location>
        <begin position="30"/>
        <end position="241"/>
    </location>
</feature>
<keyword evidence="4" id="KW-0449">Lipoprotein</keyword>
<evidence type="ECO:0000256" key="4">
    <source>
        <dbReference type="ARBA" id="ARBA00023288"/>
    </source>
</evidence>
<dbReference type="Gene3D" id="1.10.510.10">
    <property type="entry name" value="Transferase(Phosphotransferase) domain 1"/>
    <property type="match status" value="1"/>
</dbReference>
<dbReference type="InterPro" id="IPR011009">
    <property type="entry name" value="Kinase-like_dom_sf"/>
</dbReference>
<feature type="domain" description="Phytocyanin" evidence="6">
    <location>
        <begin position="30"/>
        <end position="136"/>
    </location>
</feature>
<keyword evidence="5" id="KW-0732">Signal</keyword>
<dbReference type="EMBL" id="JAAGAX010000013">
    <property type="protein sequence ID" value="KAF2296438.1"/>
    <property type="molecule type" value="Genomic_DNA"/>
</dbReference>
<dbReference type="GO" id="GO:0009055">
    <property type="term" value="F:electron transfer activity"/>
    <property type="evidence" value="ECO:0007669"/>
    <property type="project" value="InterPro"/>
</dbReference>
<dbReference type="CDD" id="cd11013">
    <property type="entry name" value="Plantacyanin"/>
    <property type="match status" value="1"/>
</dbReference>
<sequence length="241" mass="26640">MAHQGRFSAKQGTLMATTLFFLLFKATQAATYTVGDTSGWTFSIQSWTKGKKFKAGDILLFKYDPSLHNVAIVDISGYNSCNAPPSSVIYSSGKDSIKLKKGKNYSTSAAFLVVAVKQLDRNGLQGNREFLVEVLMLSLLHHQNLVNLIGYCADGDQRLLVYEYMASGSLEDHLLGQTRLWFSNRDCVIYFPEQAQPVFKDPNRYPELADPLLRGEFPVRGLNQAVAVAAMCLQEEAGVGP</sequence>
<organism evidence="7 8">
    <name type="scientific">Hevea brasiliensis</name>
    <name type="common">Para rubber tree</name>
    <name type="synonym">Siphonia brasiliensis</name>
    <dbReference type="NCBI Taxonomy" id="3981"/>
    <lineage>
        <taxon>Eukaryota</taxon>
        <taxon>Viridiplantae</taxon>
        <taxon>Streptophyta</taxon>
        <taxon>Embryophyta</taxon>
        <taxon>Tracheophyta</taxon>
        <taxon>Spermatophyta</taxon>
        <taxon>Magnoliopsida</taxon>
        <taxon>eudicotyledons</taxon>
        <taxon>Gunneridae</taxon>
        <taxon>Pentapetalae</taxon>
        <taxon>rosids</taxon>
        <taxon>fabids</taxon>
        <taxon>Malpighiales</taxon>
        <taxon>Euphorbiaceae</taxon>
        <taxon>Crotonoideae</taxon>
        <taxon>Micrandreae</taxon>
        <taxon>Hevea</taxon>
    </lineage>
</organism>
<name>A0A6A6L831_HEVBR</name>
<comment type="subcellular location">
    <subcellularLocation>
        <location evidence="1">Cell membrane</location>
        <topology evidence="1">Lipid-anchor</topology>
    </subcellularLocation>
</comment>
<keyword evidence="2" id="KW-0723">Serine/threonine-protein kinase</keyword>
<evidence type="ECO:0000256" key="3">
    <source>
        <dbReference type="ARBA" id="ARBA00023136"/>
    </source>
</evidence>
<dbReference type="PANTHER" id="PTHR47985:SF31">
    <property type="entry name" value="SERINE_THREONINE-PROTEIN KINASE PBL26-RELATED"/>
    <property type="match status" value="1"/>
</dbReference>
<keyword evidence="3" id="KW-0472">Membrane</keyword>
<evidence type="ECO:0000313" key="8">
    <source>
        <dbReference type="Proteomes" id="UP000467840"/>
    </source>
</evidence>
<dbReference type="PROSITE" id="PS51485">
    <property type="entry name" value="PHYTOCYANIN"/>
    <property type="match status" value="1"/>
</dbReference>
<keyword evidence="2" id="KW-0808">Transferase</keyword>
<protein>
    <recommendedName>
        <fullName evidence="6">Phytocyanin domain-containing protein</fullName>
    </recommendedName>
</protein>
<evidence type="ECO:0000256" key="5">
    <source>
        <dbReference type="SAM" id="SignalP"/>
    </source>
</evidence>
<evidence type="ECO:0000256" key="1">
    <source>
        <dbReference type="ARBA" id="ARBA00004193"/>
    </source>
</evidence>
<keyword evidence="8" id="KW-1185">Reference proteome</keyword>